<organism evidence="2">
    <name type="scientific">Naegleria gruberi</name>
    <name type="common">Amoeba</name>
    <dbReference type="NCBI Taxonomy" id="5762"/>
    <lineage>
        <taxon>Eukaryota</taxon>
        <taxon>Discoba</taxon>
        <taxon>Heterolobosea</taxon>
        <taxon>Tetramitia</taxon>
        <taxon>Eutetramitia</taxon>
        <taxon>Vahlkampfiidae</taxon>
        <taxon>Naegleria</taxon>
    </lineage>
</organism>
<keyword evidence="2" id="KW-1185">Reference proteome</keyword>
<evidence type="ECO:0000313" key="1">
    <source>
        <dbReference type="EMBL" id="EFC42065.1"/>
    </source>
</evidence>
<evidence type="ECO:0000313" key="2">
    <source>
        <dbReference type="Proteomes" id="UP000006671"/>
    </source>
</evidence>
<name>D2VMI0_NAEGR</name>
<dbReference type="OrthoDB" id="10582540at2759"/>
<protein>
    <submittedName>
        <fullName evidence="1">Predicted protein</fullName>
    </submittedName>
</protein>
<accession>D2VMI0</accession>
<dbReference type="EMBL" id="GG738882">
    <property type="protein sequence ID" value="EFC42065.1"/>
    <property type="molecule type" value="Genomic_DNA"/>
</dbReference>
<dbReference type="Proteomes" id="UP000006671">
    <property type="component" value="Unassembled WGS sequence"/>
</dbReference>
<dbReference type="RefSeq" id="XP_002674809.1">
    <property type="nucleotide sequence ID" value="XM_002674763.1"/>
</dbReference>
<proteinExistence type="predicted"/>
<dbReference type="VEuPathDB" id="AmoebaDB:NAEGRDRAFT_70143"/>
<reference evidence="1 2" key="1">
    <citation type="journal article" date="2010" name="Cell">
        <title>The genome of Naegleria gruberi illuminates early eukaryotic versatility.</title>
        <authorList>
            <person name="Fritz-Laylin L.K."/>
            <person name="Prochnik S.E."/>
            <person name="Ginger M.L."/>
            <person name="Dacks J.B."/>
            <person name="Carpenter M.L."/>
            <person name="Field M.C."/>
            <person name="Kuo A."/>
            <person name="Paredez A."/>
            <person name="Chapman J."/>
            <person name="Pham J."/>
            <person name="Shu S."/>
            <person name="Neupane R."/>
            <person name="Cipriano M."/>
            <person name="Mancuso J."/>
            <person name="Tu H."/>
            <person name="Salamov A."/>
            <person name="Lindquist E."/>
            <person name="Shapiro H."/>
            <person name="Lucas S."/>
            <person name="Grigoriev I.V."/>
            <person name="Cande W.Z."/>
            <person name="Fulton C."/>
            <person name="Rokhsar D.S."/>
            <person name="Dawson S.C."/>
        </authorList>
    </citation>
    <scope>NUCLEOTIDE SEQUENCE [LARGE SCALE GENOMIC DNA]</scope>
    <source>
        <strain evidence="1 2">NEG-M</strain>
    </source>
</reference>
<gene>
    <name evidence="1" type="ORF">NAEGRDRAFT_70143</name>
</gene>
<dbReference type="KEGG" id="ngr:NAEGRDRAFT_70143"/>
<dbReference type="GeneID" id="8862684"/>
<dbReference type="InParanoid" id="D2VMI0"/>
<sequence>MNLDAVLHLIDPKLISALQKIKNDLKKNLIESVPPISKISEGYLMTKGEDVYQILDAQLDFENIVDIIEKSSNTETLKHHLANQIRLKRLLPSEELQLVSNLYRHLKYMSLFYNLCHDEDNYGLIDKIYYMKKVIRYVNSTTFISDQTKIGVASILRFWVMLKKCIDYEQNDSDSLSDCSQVSSVFNVMCNCQDEEYLYEECDFDSSFDYQVMTSTISTNGLELLFSILRHKVPNMNDLELFQQLRKVIEIKHIHHVSESARIFSLPKFKISDHYARLNIV</sequence>
<dbReference type="AlphaFoldDB" id="D2VMI0"/>